<keyword evidence="2" id="KW-0805">Transcription regulation</keyword>
<organism evidence="9 10">
    <name type="scientific">Saccharothrix espanaensis (strain ATCC 51144 / DSM 44229 / JCM 9112 / NBRC 15066 / NRRL 15764)</name>
    <dbReference type="NCBI Taxonomy" id="1179773"/>
    <lineage>
        <taxon>Bacteria</taxon>
        <taxon>Bacillati</taxon>
        <taxon>Actinomycetota</taxon>
        <taxon>Actinomycetes</taxon>
        <taxon>Pseudonocardiales</taxon>
        <taxon>Pseudonocardiaceae</taxon>
        <taxon>Saccharothrix</taxon>
    </lineage>
</organism>
<evidence type="ECO:0000256" key="4">
    <source>
        <dbReference type="ARBA" id="ARBA00023125"/>
    </source>
</evidence>
<feature type="domain" description="RNA polymerase sigma-70 region 2" evidence="7">
    <location>
        <begin position="94"/>
        <end position="158"/>
    </location>
</feature>
<dbReference type="InterPro" id="IPR013324">
    <property type="entry name" value="RNA_pol_sigma_r3/r4-like"/>
</dbReference>
<dbReference type="GO" id="GO:0003677">
    <property type="term" value="F:DNA binding"/>
    <property type="evidence" value="ECO:0007669"/>
    <property type="project" value="UniProtKB-KW"/>
</dbReference>
<evidence type="ECO:0000256" key="2">
    <source>
        <dbReference type="ARBA" id="ARBA00023015"/>
    </source>
</evidence>
<sequence length="275" mass="30175">MSGFCPRIPRQVSFSADRFAVPPKGPCLWDQCAAMPPGMSVWWKISYLIGGWRSAAQPVRCAVRGAGVPREGEHHGGTVDEVTGFDAVFTGVSGRLYSRVASLVGSRALADDLVQDVYVRLRSTERRARRFVEHANPYGYALATAVNMARAHWRSQRRLVPLDAAPHPSHDGGLRRAEAEHEAARLLHELTVKEAAVVVLVDLDGHTLDEAAALLGVHRGTAQRNRMRALAKLRQCVLNGGDARPARRRPRPQARAGAGCDHRQGVARSHRARYP</sequence>
<keyword evidence="5" id="KW-0804">Transcription</keyword>
<keyword evidence="4" id="KW-0238">DNA-binding</keyword>
<dbReference type="KEGG" id="sesp:BN6_48140"/>
<dbReference type="InterPro" id="IPR013249">
    <property type="entry name" value="RNA_pol_sigma70_r4_t2"/>
</dbReference>
<dbReference type="InterPro" id="IPR039425">
    <property type="entry name" value="RNA_pol_sigma-70-like"/>
</dbReference>
<dbReference type="HOGENOM" id="CLU_1011530_0_0_11"/>
<dbReference type="InterPro" id="IPR036388">
    <property type="entry name" value="WH-like_DNA-bd_sf"/>
</dbReference>
<proteinExistence type="inferred from homology"/>
<dbReference type="InterPro" id="IPR007627">
    <property type="entry name" value="RNA_pol_sigma70_r2"/>
</dbReference>
<evidence type="ECO:0000313" key="9">
    <source>
        <dbReference type="EMBL" id="CCH32087.1"/>
    </source>
</evidence>
<reference evidence="9 10" key="1">
    <citation type="journal article" date="2012" name="BMC Genomics">
        <title>Complete genome sequence of Saccharothrix espanaensis DSM 44229T and comparison to the other completely sequenced Pseudonocardiaceae.</title>
        <authorList>
            <person name="Strobel T."/>
            <person name="Al-Dilaimi A."/>
            <person name="Blom J."/>
            <person name="Gessner A."/>
            <person name="Kalinowski J."/>
            <person name="Luzhetska M."/>
            <person name="Puhler A."/>
            <person name="Szczepanowski R."/>
            <person name="Bechthold A."/>
            <person name="Ruckert C."/>
        </authorList>
    </citation>
    <scope>NUCLEOTIDE SEQUENCE [LARGE SCALE GENOMIC DNA]</scope>
    <source>
        <strain evidence="10">ATCC 51144 / DSM 44229 / JCM 9112 / NBRC 15066 / NRRL 15764</strain>
    </source>
</reference>
<dbReference type="SUPFAM" id="SSF88659">
    <property type="entry name" value="Sigma3 and sigma4 domains of RNA polymerase sigma factors"/>
    <property type="match status" value="1"/>
</dbReference>
<dbReference type="Gene3D" id="1.10.1740.10">
    <property type="match status" value="1"/>
</dbReference>
<dbReference type="InterPro" id="IPR014284">
    <property type="entry name" value="RNA_pol_sigma-70_dom"/>
</dbReference>
<dbReference type="InterPro" id="IPR013325">
    <property type="entry name" value="RNA_pol_sigma_r2"/>
</dbReference>
<comment type="similarity">
    <text evidence="1">Belongs to the sigma-70 factor family. ECF subfamily.</text>
</comment>
<evidence type="ECO:0000259" key="8">
    <source>
        <dbReference type="Pfam" id="PF08281"/>
    </source>
</evidence>
<dbReference type="eggNOG" id="COG1595">
    <property type="taxonomic scope" value="Bacteria"/>
</dbReference>
<evidence type="ECO:0000256" key="3">
    <source>
        <dbReference type="ARBA" id="ARBA00023082"/>
    </source>
</evidence>
<feature type="domain" description="RNA polymerase sigma factor 70 region 4 type 2" evidence="8">
    <location>
        <begin position="183"/>
        <end position="233"/>
    </location>
</feature>
<dbReference type="Pfam" id="PF04542">
    <property type="entry name" value="Sigma70_r2"/>
    <property type="match status" value="1"/>
</dbReference>
<dbReference type="CDD" id="cd06171">
    <property type="entry name" value="Sigma70_r4"/>
    <property type="match status" value="1"/>
</dbReference>
<keyword evidence="10" id="KW-1185">Reference proteome</keyword>
<evidence type="ECO:0000256" key="5">
    <source>
        <dbReference type="ARBA" id="ARBA00023163"/>
    </source>
</evidence>
<dbReference type="Pfam" id="PF08281">
    <property type="entry name" value="Sigma70_r4_2"/>
    <property type="match status" value="1"/>
</dbReference>
<protein>
    <recommendedName>
        <fullName evidence="11">RNA polymerase, sigma-24 subunit, ECF subfamily</fullName>
    </recommendedName>
</protein>
<accession>K0K3G6</accession>
<dbReference type="PATRIC" id="fig|1179773.3.peg.4826"/>
<dbReference type="NCBIfam" id="TIGR02937">
    <property type="entry name" value="sigma70-ECF"/>
    <property type="match status" value="1"/>
</dbReference>
<dbReference type="AlphaFoldDB" id="K0K3G6"/>
<evidence type="ECO:0000313" key="10">
    <source>
        <dbReference type="Proteomes" id="UP000006281"/>
    </source>
</evidence>
<evidence type="ECO:0000256" key="1">
    <source>
        <dbReference type="ARBA" id="ARBA00010641"/>
    </source>
</evidence>
<dbReference type="GO" id="GO:0006352">
    <property type="term" value="P:DNA-templated transcription initiation"/>
    <property type="evidence" value="ECO:0007669"/>
    <property type="project" value="InterPro"/>
</dbReference>
<dbReference type="STRING" id="1179773.BN6_48140"/>
<keyword evidence="3" id="KW-0731">Sigma factor</keyword>
<dbReference type="PANTHER" id="PTHR43133">
    <property type="entry name" value="RNA POLYMERASE ECF-TYPE SIGMA FACTO"/>
    <property type="match status" value="1"/>
</dbReference>
<gene>
    <name evidence="9" type="ordered locus">BN6_48140</name>
</gene>
<name>K0K3G6_SACES</name>
<dbReference type="GO" id="GO:0016987">
    <property type="term" value="F:sigma factor activity"/>
    <property type="evidence" value="ECO:0007669"/>
    <property type="project" value="UniProtKB-KW"/>
</dbReference>
<evidence type="ECO:0000259" key="7">
    <source>
        <dbReference type="Pfam" id="PF04542"/>
    </source>
</evidence>
<dbReference type="SUPFAM" id="SSF88946">
    <property type="entry name" value="Sigma2 domain of RNA polymerase sigma factors"/>
    <property type="match status" value="1"/>
</dbReference>
<dbReference type="Proteomes" id="UP000006281">
    <property type="component" value="Chromosome"/>
</dbReference>
<feature type="region of interest" description="Disordered" evidence="6">
    <location>
        <begin position="241"/>
        <end position="275"/>
    </location>
</feature>
<dbReference type="EMBL" id="HE804045">
    <property type="protein sequence ID" value="CCH32087.1"/>
    <property type="molecule type" value="Genomic_DNA"/>
</dbReference>
<evidence type="ECO:0000256" key="6">
    <source>
        <dbReference type="SAM" id="MobiDB-lite"/>
    </source>
</evidence>
<evidence type="ECO:0008006" key="11">
    <source>
        <dbReference type="Google" id="ProtNLM"/>
    </source>
</evidence>
<dbReference type="Gene3D" id="1.10.10.10">
    <property type="entry name" value="Winged helix-like DNA-binding domain superfamily/Winged helix DNA-binding domain"/>
    <property type="match status" value="1"/>
</dbReference>
<dbReference type="PANTHER" id="PTHR43133:SF8">
    <property type="entry name" value="RNA POLYMERASE SIGMA FACTOR HI_1459-RELATED"/>
    <property type="match status" value="1"/>
</dbReference>